<accession>A0A445K8L6</accession>
<keyword evidence="2" id="KW-1185">Reference proteome</keyword>
<gene>
    <name evidence="1" type="ORF">D0Y65_014491</name>
</gene>
<organism evidence="1 2">
    <name type="scientific">Glycine soja</name>
    <name type="common">Wild soybean</name>
    <dbReference type="NCBI Taxonomy" id="3848"/>
    <lineage>
        <taxon>Eukaryota</taxon>
        <taxon>Viridiplantae</taxon>
        <taxon>Streptophyta</taxon>
        <taxon>Embryophyta</taxon>
        <taxon>Tracheophyta</taxon>
        <taxon>Spermatophyta</taxon>
        <taxon>Magnoliopsida</taxon>
        <taxon>eudicotyledons</taxon>
        <taxon>Gunneridae</taxon>
        <taxon>Pentapetalae</taxon>
        <taxon>rosids</taxon>
        <taxon>fabids</taxon>
        <taxon>Fabales</taxon>
        <taxon>Fabaceae</taxon>
        <taxon>Papilionoideae</taxon>
        <taxon>50 kb inversion clade</taxon>
        <taxon>NPAAA clade</taxon>
        <taxon>indigoferoid/millettioid clade</taxon>
        <taxon>Phaseoleae</taxon>
        <taxon>Glycine</taxon>
        <taxon>Glycine subgen. Soja</taxon>
    </lineage>
</organism>
<reference evidence="1 2" key="1">
    <citation type="submission" date="2018-09" db="EMBL/GenBank/DDBJ databases">
        <title>A high-quality reference genome of wild soybean provides a powerful tool to mine soybean genomes.</title>
        <authorList>
            <person name="Xie M."/>
            <person name="Chung C.Y.L."/>
            <person name="Li M.-W."/>
            <person name="Wong F.-L."/>
            <person name="Chan T.-F."/>
            <person name="Lam H.-M."/>
        </authorList>
    </citation>
    <scope>NUCLEOTIDE SEQUENCE [LARGE SCALE GENOMIC DNA]</scope>
    <source>
        <strain evidence="2">cv. W05</strain>
        <tissue evidence="1">Hypocotyl of etiolated seedlings</tissue>
    </source>
</reference>
<dbReference type="AlphaFoldDB" id="A0A445K8L6"/>
<name>A0A445K8L6_GLYSO</name>
<dbReference type="Gramene" id="XM_028380217.1">
    <property type="protein sequence ID" value="XP_028236018.1"/>
    <property type="gene ID" value="LOC114415500"/>
</dbReference>
<dbReference type="PANTHER" id="PTHR31723:SF8">
    <property type="entry name" value="PATHOGEN-RELATED PROTEIN"/>
    <property type="match status" value="1"/>
</dbReference>
<evidence type="ECO:0000313" key="1">
    <source>
        <dbReference type="EMBL" id="RZC07139.1"/>
    </source>
</evidence>
<proteinExistence type="predicted"/>
<protein>
    <submittedName>
        <fullName evidence="1">Pathogen-related protein isoform A</fullName>
    </submittedName>
</protein>
<dbReference type="PANTHER" id="PTHR31723">
    <property type="entry name" value="PATHOGENESIS-RELATED FAMILY PROTEIN"/>
    <property type="match status" value="1"/>
</dbReference>
<sequence>MALSNVREDNYRSYLREDTEKNTKWRYGAPPNYDVVNKLYEEGRTKVWPQGSLEEQVQSLVKNWEMEMFHKVDLQDFRSIDPKKYTFSLNGRKPMTLEEMMKLGGGYIPMLQTSIPEKMRPYNPYEETADSSHKAFTTTFPRGFALEILHVYSGPPVIVYKFRHWGYMEGPFKRHAPTGEKIQFYGMAIFTLDENSKVVKVEFFYDPAELLGGLLKGPEDGSVEDAIASCPILRNTG</sequence>
<dbReference type="Gene3D" id="3.10.450.50">
    <property type="match status" value="1"/>
</dbReference>
<dbReference type="EMBL" id="QZWG01000006">
    <property type="protein sequence ID" value="RZC07139.1"/>
    <property type="molecule type" value="Genomic_DNA"/>
</dbReference>
<dbReference type="InterPro" id="IPR032710">
    <property type="entry name" value="NTF2-like_dom_sf"/>
</dbReference>
<comment type="caution">
    <text evidence="1">The sequence shown here is derived from an EMBL/GenBank/DDBJ whole genome shotgun (WGS) entry which is preliminary data.</text>
</comment>
<dbReference type="Proteomes" id="UP000289340">
    <property type="component" value="Chromosome 6"/>
</dbReference>
<dbReference type="InterPro" id="IPR053218">
    <property type="entry name" value="Pathogen-related_defense"/>
</dbReference>
<evidence type="ECO:0000313" key="2">
    <source>
        <dbReference type="Proteomes" id="UP000289340"/>
    </source>
</evidence>
<dbReference type="SUPFAM" id="SSF54427">
    <property type="entry name" value="NTF2-like"/>
    <property type="match status" value="1"/>
</dbReference>